<evidence type="ECO:0000259" key="1">
    <source>
        <dbReference type="Pfam" id="PF14856"/>
    </source>
</evidence>
<comment type="caution">
    <text evidence="2">The sequence shown here is derived from an EMBL/GenBank/DDBJ whole genome shotgun (WGS) entry which is preliminary data.</text>
</comment>
<dbReference type="InterPro" id="IPR029226">
    <property type="entry name" value="Ecp2-like"/>
</dbReference>
<proteinExistence type="predicted"/>
<organism evidence="2 3">
    <name type="scientific">Sporothrix eucalyptigena</name>
    <dbReference type="NCBI Taxonomy" id="1812306"/>
    <lineage>
        <taxon>Eukaryota</taxon>
        <taxon>Fungi</taxon>
        <taxon>Dikarya</taxon>
        <taxon>Ascomycota</taxon>
        <taxon>Pezizomycotina</taxon>
        <taxon>Sordariomycetes</taxon>
        <taxon>Sordariomycetidae</taxon>
        <taxon>Ophiostomatales</taxon>
        <taxon>Ophiostomataceae</taxon>
        <taxon>Sporothrix</taxon>
    </lineage>
</organism>
<dbReference type="Proteomes" id="UP001642482">
    <property type="component" value="Unassembled WGS sequence"/>
</dbReference>
<sequence length="310" mass="31963">MTGIPEDTADLEEGGSGIVLFTPSSYGSLGFTLKKGTGASLTDLVAGTANTSLGVPMSRRCPGKPGFGCAPTMDKAAAAAVESNVAALSCFLPGSTAVCGANATNVPHSGFTPIYVPGVAAVMTTITGDLITGSVRTYLQNSRQNTGEPADTNNRDTMYDLLGGDLTTPGVIRIPVCSADVAYKAWEHGMPIDTPHYPCSPMPKTTSDCGDSTFVDQTSSASPSVSDCMELVDDIEGSDNSYKIFSDQQAILTKRSCVFGVQGKSGGTYIANQDVVDLIRDSIAKFGGSGKIGAKGTMVCGGDSVEWGIY</sequence>
<feature type="domain" description="Ecp2 effector protein-like" evidence="1">
    <location>
        <begin position="208"/>
        <end position="300"/>
    </location>
</feature>
<gene>
    <name evidence="2" type="ORF">SEUCBS140593_008587</name>
</gene>
<protein>
    <recommendedName>
        <fullName evidence="1">Ecp2 effector protein-like domain-containing protein</fullName>
    </recommendedName>
</protein>
<name>A0ABP0CQL0_9PEZI</name>
<reference evidence="2 3" key="1">
    <citation type="submission" date="2024-01" db="EMBL/GenBank/DDBJ databases">
        <authorList>
            <person name="Allen C."/>
            <person name="Tagirdzhanova G."/>
        </authorList>
    </citation>
    <scope>NUCLEOTIDE SEQUENCE [LARGE SCALE GENOMIC DNA]</scope>
</reference>
<evidence type="ECO:0000313" key="2">
    <source>
        <dbReference type="EMBL" id="CAK7233391.1"/>
    </source>
</evidence>
<dbReference type="Pfam" id="PF14856">
    <property type="entry name" value="Hce2"/>
    <property type="match status" value="1"/>
</dbReference>
<evidence type="ECO:0000313" key="3">
    <source>
        <dbReference type="Proteomes" id="UP001642482"/>
    </source>
</evidence>
<accession>A0ABP0CQL0</accession>
<keyword evidence="3" id="KW-1185">Reference proteome</keyword>
<dbReference type="EMBL" id="CAWUHD010000121">
    <property type="protein sequence ID" value="CAK7233391.1"/>
    <property type="molecule type" value="Genomic_DNA"/>
</dbReference>